<reference evidence="4" key="1">
    <citation type="submission" date="2018-02" db="EMBL/GenBank/DDBJ databases">
        <authorList>
            <person name="Hausmann B."/>
        </authorList>
    </citation>
    <scope>NUCLEOTIDE SEQUENCE [LARGE SCALE GENOMIC DNA]</scope>
    <source>
        <strain evidence="4">Peat soil MAG SbA1</strain>
    </source>
</reference>
<organism evidence="3 4">
    <name type="scientific">Candidatus Sulfotelmatobacter kueseliae</name>
    <dbReference type="NCBI Taxonomy" id="2042962"/>
    <lineage>
        <taxon>Bacteria</taxon>
        <taxon>Pseudomonadati</taxon>
        <taxon>Acidobacteriota</taxon>
        <taxon>Terriglobia</taxon>
        <taxon>Terriglobales</taxon>
        <taxon>Candidatus Korobacteraceae</taxon>
        <taxon>Candidatus Sulfotelmatobacter</taxon>
    </lineage>
</organism>
<accession>A0A2U3JVY0</accession>
<gene>
    <name evidence="2 3" type="primary">rbfA</name>
    <name evidence="3" type="ORF">SBA1_100032</name>
</gene>
<dbReference type="InterPro" id="IPR023799">
    <property type="entry name" value="RbfA_dom_sf"/>
</dbReference>
<dbReference type="InterPro" id="IPR000238">
    <property type="entry name" value="RbfA"/>
</dbReference>
<dbReference type="InterPro" id="IPR020053">
    <property type="entry name" value="Ribosome-bd_factorA_CS"/>
</dbReference>
<proteinExistence type="inferred from homology"/>
<keyword evidence="2" id="KW-0963">Cytoplasm</keyword>
<evidence type="ECO:0000256" key="1">
    <source>
        <dbReference type="ARBA" id="ARBA00022517"/>
    </source>
</evidence>
<dbReference type="GO" id="GO:0043024">
    <property type="term" value="F:ribosomal small subunit binding"/>
    <property type="evidence" value="ECO:0007669"/>
    <property type="project" value="TreeGrafter"/>
</dbReference>
<dbReference type="PANTHER" id="PTHR33515:SF1">
    <property type="entry name" value="RIBOSOME-BINDING FACTOR A, CHLOROPLASTIC-RELATED"/>
    <property type="match status" value="1"/>
</dbReference>
<protein>
    <recommendedName>
        <fullName evidence="2">Ribosome-binding factor A</fullName>
    </recommendedName>
</protein>
<name>A0A2U3JVY0_9BACT</name>
<dbReference type="InterPro" id="IPR015946">
    <property type="entry name" value="KH_dom-like_a/b"/>
</dbReference>
<evidence type="ECO:0000313" key="3">
    <source>
        <dbReference type="EMBL" id="SPF31576.1"/>
    </source>
</evidence>
<dbReference type="SUPFAM" id="SSF89919">
    <property type="entry name" value="Ribosome-binding factor A, RbfA"/>
    <property type="match status" value="1"/>
</dbReference>
<dbReference type="GO" id="GO:0005829">
    <property type="term" value="C:cytosol"/>
    <property type="evidence" value="ECO:0007669"/>
    <property type="project" value="TreeGrafter"/>
</dbReference>
<comment type="subunit">
    <text evidence="2">Monomer. Binds 30S ribosomal subunits, but not 50S ribosomal subunits or 70S ribosomes.</text>
</comment>
<dbReference type="EMBL" id="OMOD01000002">
    <property type="protein sequence ID" value="SPF31576.1"/>
    <property type="molecule type" value="Genomic_DNA"/>
</dbReference>
<keyword evidence="1 2" id="KW-0690">Ribosome biogenesis</keyword>
<dbReference type="PANTHER" id="PTHR33515">
    <property type="entry name" value="RIBOSOME-BINDING FACTOR A, CHLOROPLASTIC-RELATED"/>
    <property type="match status" value="1"/>
</dbReference>
<comment type="subcellular location">
    <subcellularLocation>
        <location evidence="2">Cytoplasm</location>
    </subcellularLocation>
</comment>
<sequence>MKYHRGRVGEALREEIETLVEGELADPRIGLVSVSGVEVAEDGRSAQVLVDVEGDDEEAERSLEGLDAAKAYIRREVADRLRLRRAPELFFRLDRAEREKARVEELLARAKRRSKTRRGPGGENA</sequence>
<evidence type="ECO:0000313" key="4">
    <source>
        <dbReference type="Proteomes" id="UP000238701"/>
    </source>
</evidence>
<comment type="similarity">
    <text evidence="2">Belongs to the RbfA family.</text>
</comment>
<dbReference type="NCBIfam" id="TIGR00082">
    <property type="entry name" value="rbfA"/>
    <property type="match status" value="1"/>
</dbReference>
<dbReference type="Proteomes" id="UP000238701">
    <property type="component" value="Unassembled WGS sequence"/>
</dbReference>
<dbReference type="Gene3D" id="3.30.300.20">
    <property type="match status" value="1"/>
</dbReference>
<dbReference type="Pfam" id="PF02033">
    <property type="entry name" value="RBFA"/>
    <property type="match status" value="1"/>
</dbReference>
<dbReference type="GO" id="GO:0030490">
    <property type="term" value="P:maturation of SSU-rRNA"/>
    <property type="evidence" value="ECO:0007669"/>
    <property type="project" value="UniProtKB-UniRule"/>
</dbReference>
<comment type="function">
    <text evidence="2">One of several proteins that assist in the late maturation steps of the functional core of the 30S ribosomal subunit. Associates with free 30S ribosomal subunits (but not with 30S subunits that are part of 70S ribosomes or polysomes). Required for efficient processing of 16S rRNA. May interact with the 5'-terminal helix region of 16S rRNA.</text>
</comment>
<evidence type="ECO:0000256" key="2">
    <source>
        <dbReference type="HAMAP-Rule" id="MF_00003"/>
    </source>
</evidence>
<dbReference type="PROSITE" id="PS01319">
    <property type="entry name" value="RBFA"/>
    <property type="match status" value="1"/>
</dbReference>
<dbReference type="AlphaFoldDB" id="A0A2U3JVY0"/>
<dbReference type="HAMAP" id="MF_00003">
    <property type="entry name" value="RbfA"/>
    <property type="match status" value="1"/>
</dbReference>